<evidence type="ECO:0000313" key="1">
    <source>
        <dbReference type="Ensembl" id="ENSMPUP00000010516.1"/>
    </source>
</evidence>
<dbReference type="EMBL" id="AEYP01019332">
    <property type="status" value="NOT_ANNOTATED_CDS"/>
    <property type="molecule type" value="Genomic_DNA"/>
</dbReference>
<proteinExistence type="predicted"/>
<protein>
    <submittedName>
        <fullName evidence="1">Uncharacterized protein</fullName>
    </submittedName>
</protein>
<reference evidence="1" key="1">
    <citation type="submission" date="2024-06" db="UniProtKB">
        <authorList>
            <consortium name="Ensembl"/>
        </authorList>
    </citation>
    <scope>IDENTIFICATION</scope>
</reference>
<accession>M3YGQ9</accession>
<name>M3YGQ9_MUSPF</name>
<dbReference type="AlphaFoldDB" id="M3YGQ9"/>
<dbReference type="InParanoid" id="M3YGQ9"/>
<sequence length="93" mass="9337">MTKAEKVLSSTQAASELLSAHHIQTQPLGPGAISTTDSGCFRPFAAAVTIYQDLSTVARLLLPTGQHAAGTGRCPAAVPACAASAAPPTGGRH</sequence>
<dbReference type="Ensembl" id="ENSMPUT00000010685.1">
    <property type="protein sequence ID" value="ENSMPUP00000010516.1"/>
    <property type="gene ID" value="ENSMPUG00000010594.1"/>
</dbReference>
<organism evidence="1">
    <name type="scientific">Mustela putorius furo</name>
    <name type="common">European domestic ferret</name>
    <name type="synonym">Mustela furo</name>
    <dbReference type="NCBI Taxonomy" id="9669"/>
    <lineage>
        <taxon>Eukaryota</taxon>
        <taxon>Metazoa</taxon>
        <taxon>Chordata</taxon>
        <taxon>Craniata</taxon>
        <taxon>Vertebrata</taxon>
        <taxon>Euteleostomi</taxon>
        <taxon>Mammalia</taxon>
        <taxon>Eutheria</taxon>
        <taxon>Laurasiatheria</taxon>
        <taxon>Carnivora</taxon>
        <taxon>Caniformia</taxon>
        <taxon>Musteloidea</taxon>
        <taxon>Mustelidae</taxon>
        <taxon>Mustelinae</taxon>
        <taxon>Mustela</taxon>
    </lineage>
</organism>
<dbReference type="HOGENOM" id="CLU_2399111_0_0_1"/>